<name>A0A6V7V5X3_MELEN</name>
<gene>
    <name evidence="1" type="ORF">MENT_LOCUS21722</name>
</gene>
<accession>A0A6V7V5X3</accession>
<dbReference type="EMBL" id="CAJEWN010000166">
    <property type="protein sequence ID" value="CAD2170320.1"/>
    <property type="molecule type" value="Genomic_DNA"/>
</dbReference>
<evidence type="ECO:0000313" key="1">
    <source>
        <dbReference type="EMBL" id="CAD2170320.1"/>
    </source>
</evidence>
<proteinExistence type="predicted"/>
<dbReference type="AlphaFoldDB" id="A0A6V7V5X3"/>
<sequence>MVLKWSAGIFVSGNFVSKTFRNFRLQHFWNFRLQRKIRLQGNKRNIRLHNFRLR</sequence>
<protein>
    <submittedName>
        <fullName evidence="1">Uncharacterized protein</fullName>
    </submittedName>
</protein>
<dbReference type="Proteomes" id="UP000580250">
    <property type="component" value="Unassembled WGS sequence"/>
</dbReference>
<reference evidence="1 2" key="1">
    <citation type="submission" date="2020-08" db="EMBL/GenBank/DDBJ databases">
        <authorList>
            <person name="Koutsovoulos G."/>
            <person name="Danchin GJ E."/>
        </authorList>
    </citation>
    <scope>NUCLEOTIDE SEQUENCE [LARGE SCALE GENOMIC DNA]</scope>
</reference>
<organism evidence="1 2">
    <name type="scientific">Meloidogyne enterolobii</name>
    <name type="common">Root-knot nematode worm</name>
    <name type="synonym">Meloidogyne mayaguensis</name>
    <dbReference type="NCBI Taxonomy" id="390850"/>
    <lineage>
        <taxon>Eukaryota</taxon>
        <taxon>Metazoa</taxon>
        <taxon>Ecdysozoa</taxon>
        <taxon>Nematoda</taxon>
        <taxon>Chromadorea</taxon>
        <taxon>Rhabditida</taxon>
        <taxon>Tylenchina</taxon>
        <taxon>Tylenchomorpha</taxon>
        <taxon>Tylenchoidea</taxon>
        <taxon>Meloidogynidae</taxon>
        <taxon>Meloidogyninae</taxon>
        <taxon>Meloidogyne</taxon>
    </lineage>
</organism>
<evidence type="ECO:0000313" key="2">
    <source>
        <dbReference type="Proteomes" id="UP000580250"/>
    </source>
</evidence>
<comment type="caution">
    <text evidence="1">The sequence shown here is derived from an EMBL/GenBank/DDBJ whole genome shotgun (WGS) entry which is preliminary data.</text>
</comment>